<dbReference type="STRING" id="498292.SAMN05660845_0104"/>
<dbReference type="GO" id="GO:0009103">
    <property type="term" value="P:lipopolysaccharide biosynthetic process"/>
    <property type="evidence" value="ECO:0007669"/>
    <property type="project" value="TreeGrafter"/>
</dbReference>
<evidence type="ECO:0000259" key="2">
    <source>
        <dbReference type="Pfam" id="PF00534"/>
    </source>
</evidence>
<dbReference type="Pfam" id="PF00534">
    <property type="entry name" value="Glycos_transf_1"/>
    <property type="match status" value="1"/>
</dbReference>
<dbReference type="Gene3D" id="3.40.50.2000">
    <property type="entry name" value="Glycogen Phosphorylase B"/>
    <property type="match status" value="2"/>
</dbReference>
<proteinExistence type="predicted"/>
<dbReference type="GO" id="GO:0016757">
    <property type="term" value="F:glycosyltransferase activity"/>
    <property type="evidence" value="ECO:0007669"/>
    <property type="project" value="InterPro"/>
</dbReference>
<evidence type="ECO:0000259" key="3">
    <source>
        <dbReference type="Pfam" id="PF13439"/>
    </source>
</evidence>
<keyword evidence="5" id="KW-1185">Reference proteome</keyword>
<dbReference type="AlphaFoldDB" id="A0A1I0V120"/>
<dbReference type="SUPFAM" id="SSF53756">
    <property type="entry name" value="UDP-Glycosyltransferase/glycogen phosphorylase"/>
    <property type="match status" value="1"/>
</dbReference>
<evidence type="ECO:0000256" key="1">
    <source>
        <dbReference type="ARBA" id="ARBA00022679"/>
    </source>
</evidence>
<feature type="domain" description="Glycosyltransferase subfamily 4-like N-terminal" evidence="3">
    <location>
        <begin position="60"/>
        <end position="175"/>
    </location>
</feature>
<dbReference type="RefSeq" id="WP_091472760.1">
    <property type="nucleotide sequence ID" value="NZ_FOJT01000001.1"/>
</dbReference>
<dbReference type="PANTHER" id="PTHR46401:SF2">
    <property type="entry name" value="GLYCOSYLTRANSFERASE WBBK-RELATED"/>
    <property type="match status" value="1"/>
</dbReference>
<dbReference type="PANTHER" id="PTHR46401">
    <property type="entry name" value="GLYCOSYLTRANSFERASE WBBK-RELATED"/>
    <property type="match status" value="1"/>
</dbReference>
<gene>
    <name evidence="4" type="ORF">SAMN05660845_0104</name>
</gene>
<sequence>MNIGYEAKRVFHNKTGLGNYSRDLVRILATYYPENHYFLYNPKKNKETLFNTNLDNVFEKLPSTPFHKKFYNLWRQKGIINDLKTDKIDVFHGLSGEIPTGLKNKNIKSVVTIHDLIFMRYPHLYSFFDRKIHFYKFKKSAKQTDLVIAISEQTKADIITYLKISADKIKVVYQGCQDVFKQNYSLEEKKEVALKYNLPQEFILNVGTIEERKNALTIVKAIKNIDTKLVLIGKQTDYSDKIKTYIKENNLEEKVIFLQGLSSKELAITYQLATVFVYPSIFEGFGIPIIEALFSKTPVITTNSGVFPEAGGPNSVYVNPDNVEDLKVQIEKLLGNESLRNEIASKGFEFVQKFNDEVIASEIMQCYKSLF</sequence>
<protein>
    <submittedName>
        <fullName evidence="4">Glycosyltransferase involved in cell wall bisynthesis</fullName>
    </submittedName>
</protein>
<dbReference type="CDD" id="cd03809">
    <property type="entry name" value="GT4_MtfB-like"/>
    <property type="match status" value="1"/>
</dbReference>
<dbReference type="Proteomes" id="UP000199604">
    <property type="component" value="Unassembled WGS sequence"/>
</dbReference>
<name>A0A1I0V120_9FLAO</name>
<evidence type="ECO:0000313" key="5">
    <source>
        <dbReference type="Proteomes" id="UP000199604"/>
    </source>
</evidence>
<dbReference type="InterPro" id="IPR001296">
    <property type="entry name" value="Glyco_trans_1"/>
</dbReference>
<dbReference type="EMBL" id="FOJT01000001">
    <property type="protein sequence ID" value="SFA70018.1"/>
    <property type="molecule type" value="Genomic_DNA"/>
</dbReference>
<evidence type="ECO:0000313" key="4">
    <source>
        <dbReference type="EMBL" id="SFA70018.1"/>
    </source>
</evidence>
<dbReference type="OrthoDB" id="9801609at2"/>
<dbReference type="Pfam" id="PF13439">
    <property type="entry name" value="Glyco_transf_4"/>
    <property type="match status" value="1"/>
</dbReference>
<reference evidence="5" key="1">
    <citation type="submission" date="2016-10" db="EMBL/GenBank/DDBJ databases">
        <authorList>
            <person name="Varghese N."/>
            <person name="Submissions S."/>
        </authorList>
    </citation>
    <scope>NUCLEOTIDE SEQUENCE [LARGE SCALE GENOMIC DNA]</scope>
    <source>
        <strain evidence="5">DSM 21789</strain>
    </source>
</reference>
<dbReference type="InterPro" id="IPR028098">
    <property type="entry name" value="Glyco_trans_4-like_N"/>
</dbReference>
<keyword evidence="1 4" id="KW-0808">Transferase</keyword>
<organism evidence="4 5">
    <name type="scientific">Flavobacterium swingsii</name>
    <dbReference type="NCBI Taxonomy" id="498292"/>
    <lineage>
        <taxon>Bacteria</taxon>
        <taxon>Pseudomonadati</taxon>
        <taxon>Bacteroidota</taxon>
        <taxon>Flavobacteriia</taxon>
        <taxon>Flavobacteriales</taxon>
        <taxon>Flavobacteriaceae</taxon>
        <taxon>Flavobacterium</taxon>
    </lineage>
</organism>
<accession>A0A1I0V120</accession>
<feature type="domain" description="Glycosyl transferase family 1" evidence="2">
    <location>
        <begin position="194"/>
        <end position="347"/>
    </location>
</feature>